<dbReference type="GO" id="GO:0000156">
    <property type="term" value="F:phosphorelay response regulator activity"/>
    <property type="evidence" value="ECO:0007669"/>
    <property type="project" value="TreeGrafter"/>
</dbReference>
<dbReference type="PANTHER" id="PTHR48111">
    <property type="entry name" value="REGULATOR OF RPOS"/>
    <property type="match status" value="1"/>
</dbReference>
<dbReference type="GO" id="GO:0000976">
    <property type="term" value="F:transcription cis-regulatory region binding"/>
    <property type="evidence" value="ECO:0007669"/>
    <property type="project" value="TreeGrafter"/>
</dbReference>
<dbReference type="STRING" id="479435.Kfla_1733"/>
<keyword evidence="6" id="KW-1185">Reference proteome</keyword>
<dbReference type="Proteomes" id="UP000007967">
    <property type="component" value="Chromosome"/>
</dbReference>
<dbReference type="InterPro" id="IPR039420">
    <property type="entry name" value="WalR-like"/>
</dbReference>
<reference evidence="6" key="1">
    <citation type="submission" date="2009-09" db="EMBL/GenBank/DDBJ databases">
        <title>The complete genome of Kribbella flavida DSM 17836.</title>
        <authorList>
            <consortium name="US DOE Joint Genome Institute (JGI-PGF)"/>
            <person name="Lucas S."/>
            <person name="Copeland A."/>
            <person name="Lapidus A."/>
            <person name="Glavina del Rio T."/>
            <person name="Dalin E."/>
            <person name="Tice H."/>
            <person name="Bruce D."/>
            <person name="Goodwin L."/>
            <person name="Pitluck S."/>
            <person name="Kyrpides N."/>
            <person name="Mavromatis K."/>
            <person name="Ivanova N."/>
            <person name="Saunders E."/>
            <person name="Brettin T."/>
            <person name="Detter J.C."/>
            <person name="Han C."/>
            <person name="Larimer F."/>
            <person name="Land M."/>
            <person name="Hauser L."/>
            <person name="Markowitz V."/>
            <person name="Cheng J.-F."/>
            <person name="Hugenholtz P."/>
            <person name="Woyke T."/>
            <person name="Wu D."/>
            <person name="Pukall R."/>
            <person name="Klenk H.-P."/>
            <person name="Eisen J.A."/>
        </authorList>
    </citation>
    <scope>NUCLEOTIDE SEQUENCE [LARGE SCALE GENOMIC DNA]</scope>
    <source>
        <strain evidence="6">DSM 17836 / JCM 10339 / NBRC 14399</strain>
    </source>
</reference>
<dbReference type="EMBL" id="CP001736">
    <property type="protein sequence ID" value="ADB30828.1"/>
    <property type="molecule type" value="Genomic_DNA"/>
</dbReference>
<reference evidence="5 6" key="2">
    <citation type="journal article" date="2010" name="Stand. Genomic Sci.">
        <title>Complete genome sequence of Kribbella flavida type strain (IFO 14399).</title>
        <authorList>
            <person name="Pukall R."/>
            <person name="Lapidus A."/>
            <person name="Glavina Del Rio T."/>
            <person name="Copeland A."/>
            <person name="Tice H."/>
            <person name="Cheng J.-F."/>
            <person name="Lucas S."/>
            <person name="Chen F."/>
            <person name="Nolan M."/>
            <person name="LaButti K."/>
            <person name="Pati A."/>
            <person name="Ivanova N."/>
            <person name="Mavrommatis K."/>
            <person name="Mikhailova N."/>
            <person name="Pitluck S."/>
            <person name="Bruce D."/>
            <person name="Goodwin L."/>
            <person name="Land M."/>
            <person name="Hauser L."/>
            <person name="Chang Y.-J."/>
            <person name="Jeffries C.D."/>
            <person name="Chen A."/>
            <person name="Palaniappan K."/>
            <person name="Chain P."/>
            <person name="Rohde M."/>
            <person name="Goeker M."/>
            <person name="Bristow J."/>
            <person name="Eisen J.A."/>
            <person name="Markowitz V."/>
            <person name="Hugenholtz P."/>
            <person name="Kyrpides N.C."/>
            <person name="Klenk H.-P."/>
            <person name="Brettin T."/>
        </authorList>
    </citation>
    <scope>NUCLEOTIDE SEQUENCE [LARGE SCALE GENOMIC DNA]</scope>
    <source>
        <strain evidence="6">DSM 17836 / JCM 10339 / NBRC 14399</strain>
    </source>
</reference>
<evidence type="ECO:0000259" key="4">
    <source>
        <dbReference type="PROSITE" id="PS50930"/>
    </source>
</evidence>
<dbReference type="SMART" id="SM00850">
    <property type="entry name" value="LytTR"/>
    <property type="match status" value="1"/>
</dbReference>
<dbReference type="InterPro" id="IPR011006">
    <property type="entry name" value="CheY-like_superfamily"/>
</dbReference>
<dbReference type="Gene3D" id="2.40.50.1020">
    <property type="entry name" value="LytTr DNA-binding domain"/>
    <property type="match status" value="1"/>
</dbReference>
<dbReference type="AlphaFoldDB" id="D2PNH6"/>
<evidence type="ECO:0000259" key="3">
    <source>
        <dbReference type="PROSITE" id="PS50110"/>
    </source>
</evidence>
<dbReference type="RefSeq" id="WP_012919384.1">
    <property type="nucleotide sequence ID" value="NC_013729.1"/>
</dbReference>
<protein>
    <submittedName>
        <fullName evidence="5">Two component transcriptional regulator, LytTR family</fullName>
    </submittedName>
</protein>
<name>D2PNH6_KRIFD</name>
<organism evidence="5 6">
    <name type="scientific">Kribbella flavida (strain DSM 17836 / JCM 10339 / NBRC 14399)</name>
    <dbReference type="NCBI Taxonomy" id="479435"/>
    <lineage>
        <taxon>Bacteria</taxon>
        <taxon>Bacillati</taxon>
        <taxon>Actinomycetota</taxon>
        <taxon>Actinomycetes</taxon>
        <taxon>Propionibacteriales</taxon>
        <taxon>Kribbellaceae</taxon>
        <taxon>Kribbella</taxon>
    </lineage>
</organism>
<dbReference type="OrthoDB" id="236568at2"/>
<evidence type="ECO:0000256" key="1">
    <source>
        <dbReference type="ARBA" id="ARBA00023125"/>
    </source>
</evidence>
<feature type="modified residue" description="4-aspartylphosphate" evidence="2">
    <location>
        <position position="54"/>
    </location>
</feature>
<dbReference type="PROSITE" id="PS50110">
    <property type="entry name" value="RESPONSE_REGULATORY"/>
    <property type="match status" value="1"/>
</dbReference>
<dbReference type="PROSITE" id="PS50930">
    <property type="entry name" value="HTH_LYTTR"/>
    <property type="match status" value="1"/>
</dbReference>
<dbReference type="PANTHER" id="PTHR48111:SF69">
    <property type="entry name" value="RESPONSE REGULATOR RECEIVER"/>
    <property type="match status" value="1"/>
</dbReference>
<dbReference type="Pfam" id="PF04397">
    <property type="entry name" value="LytTR"/>
    <property type="match status" value="1"/>
</dbReference>
<accession>D2PNH6</accession>
<dbReference type="SMART" id="SM00448">
    <property type="entry name" value="REC"/>
    <property type="match status" value="1"/>
</dbReference>
<dbReference type="KEGG" id="kfl:Kfla_1733"/>
<feature type="domain" description="HTH LytTR-type" evidence="4">
    <location>
        <begin position="133"/>
        <end position="237"/>
    </location>
</feature>
<dbReference type="GO" id="GO:0005829">
    <property type="term" value="C:cytosol"/>
    <property type="evidence" value="ECO:0007669"/>
    <property type="project" value="TreeGrafter"/>
</dbReference>
<evidence type="ECO:0000313" key="5">
    <source>
        <dbReference type="EMBL" id="ADB30828.1"/>
    </source>
</evidence>
<evidence type="ECO:0000256" key="2">
    <source>
        <dbReference type="PROSITE-ProRule" id="PRU00169"/>
    </source>
</evidence>
<dbReference type="eggNOG" id="COG3279">
    <property type="taxonomic scope" value="Bacteria"/>
</dbReference>
<dbReference type="HOGENOM" id="CLU_000445_14_1_11"/>
<feature type="domain" description="Response regulatory" evidence="3">
    <location>
        <begin position="3"/>
        <end position="116"/>
    </location>
</feature>
<dbReference type="InterPro" id="IPR001789">
    <property type="entry name" value="Sig_transdc_resp-reg_receiver"/>
</dbReference>
<evidence type="ECO:0000313" key="6">
    <source>
        <dbReference type="Proteomes" id="UP000007967"/>
    </source>
</evidence>
<dbReference type="Pfam" id="PF00072">
    <property type="entry name" value="Response_reg"/>
    <property type="match status" value="1"/>
</dbReference>
<dbReference type="GO" id="GO:0006355">
    <property type="term" value="P:regulation of DNA-templated transcription"/>
    <property type="evidence" value="ECO:0007669"/>
    <property type="project" value="TreeGrafter"/>
</dbReference>
<proteinExistence type="predicted"/>
<dbReference type="InterPro" id="IPR007492">
    <property type="entry name" value="LytTR_DNA-bd_dom"/>
</dbReference>
<keyword evidence="1" id="KW-0238">DNA-binding</keyword>
<dbReference type="Gene3D" id="3.40.50.2300">
    <property type="match status" value="1"/>
</dbReference>
<dbReference type="GO" id="GO:0032993">
    <property type="term" value="C:protein-DNA complex"/>
    <property type="evidence" value="ECO:0007669"/>
    <property type="project" value="TreeGrafter"/>
</dbReference>
<sequence>MIRALIVDDEPPARARLERMLGEHPDVEVVAAVGDVPAAMRRLAQDRPDTVFLDVRLPGDDGFTLLELLGRSDRPAVVCTTAYADHAVRAFDERAVDYLLKPFSRERLAEALARVREHHRPVRPAGPAPARRIPVPGPTGIGFVDVRRVESVRAERNYVRVHTDDRRVLLRATLREMEDRLPGQEFVRVNRSVIVRIDRVVELQPLPHGEVALRLASGDQVVSGRSHAAVVRAALGL</sequence>
<keyword evidence="2" id="KW-0597">Phosphoprotein</keyword>
<dbReference type="SUPFAM" id="SSF52172">
    <property type="entry name" value="CheY-like"/>
    <property type="match status" value="1"/>
</dbReference>
<gene>
    <name evidence="5" type="ordered locus">Kfla_1733</name>
</gene>